<name>Q2GMH1_CHAGB</name>
<evidence type="ECO:0000256" key="2">
    <source>
        <dbReference type="ARBA" id="ARBA00023242"/>
    </source>
</evidence>
<dbReference type="InterPro" id="IPR007219">
    <property type="entry name" value="XnlR_reg_dom"/>
</dbReference>
<dbReference type="CDD" id="cd12148">
    <property type="entry name" value="fungal_TF_MHR"/>
    <property type="match status" value="1"/>
</dbReference>
<dbReference type="eggNOG" id="ENOG502RF8N">
    <property type="taxonomic scope" value="Eukaryota"/>
</dbReference>
<dbReference type="EMBL" id="CH408036">
    <property type="protein sequence ID" value="EAQ83015.1"/>
    <property type="molecule type" value="Genomic_DNA"/>
</dbReference>
<dbReference type="AlphaFoldDB" id="Q2GMH1"/>
<reference evidence="6" key="1">
    <citation type="journal article" date="2015" name="Genome Announc.">
        <title>Draft genome sequence of the cellulolytic fungus Chaetomium globosum.</title>
        <authorList>
            <person name="Cuomo C.A."/>
            <person name="Untereiner W.A."/>
            <person name="Ma L.-J."/>
            <person name="Grabherr M."/>
            <person name="Birren B.W."/>
        </authorList>
    </citation>
    <scope>NUCLEOTIDE SEQUENCE [LARGE SCALE GENOMIC DNA]</scope>
    <source>
        <strain evidence="6">ATCC 6205 / CBS 148.51 / DSM 1962 / NBRC 6347 / NRRL 1970</strain>
    </source>
</reference>
<dbReference type="Pfam" id="PF00172">
    <property type="entry name" value="Zn_clus"/>
    <property type="match status" value="1"/>
</dbReference>
<keyword evidence="6" id="KW-1185">Reference proteome</keyword>
<dbReference type="OrthoDB" id="2399539at2759"/>
<dbReference type="GO" id="GO:0003677">
    <property type="term" value="F:DNA binding"/>
    <property type="evidence" value="ECO:0007669"/>
    <property type="project" value="InterPro"/>
</dbReference>
<dbReference type="SMART" id="SM00066">
    <property type="entry name" value="GAL4"/>
    <property type="match status" value="1"/>
</dbReference>
<dbReference type="Proteomes" id="UP000001056">
    <property type="component" value="Unassembled WGS sequence"/>
</dbReference>
<dbReference type="RefSeq" id="XP_001226100.1">
    <property type="nucleotide sequence ID" value="XM_001226099.1"/>
</dbReference>
<feature type="domain" description="Zn(2)-C6 fungal-type" evidence="4">
    <location>
        <begin position="16"/>
        <end position="46"/>
    </location>
</feature>
<dbReference type="GeneID" id="4397093"/>
<dbReference type="SUPFAM" id="SSF57701">
    <property type="entry name" value="Zn2/Cys6 DNA-binding domain"/>
    <property type="match status" value="1"/>
</dbReference>
<evidence type="ECO:0000259" key="4">
    <source>
        <dbReference type="PROSITE" id="PS50048"/>
    </source>
</evidence>
<feature type="region of interest" description="Disordered" evidence="3">
    <location>
        <begin position="56"/>
        <end position="112"/>
    </location>
</feature>
<evidence type="ECO:0000313" key="5">
    <source>
        <dbReference type="EMBL" id="EAQ83015.1"/>
    </source>
</evidence>
<dbReference type="HOGENOM" id="CLU_015502_2_0_1"/>
<keyword evidence="2" id="KW-0539">Nucleus</keyword>
<dbReference type="VEuPathDB" id="FungiDB:CHGG_10833"/>
<dbReference type="GO" id="GO:0000981">
    <property type="term" value="F:DNA-binding transcription factor activity, RNA polymerase II-specific"/>
    <property type="evidence" value="ECO:0007669"/>
    <property type="project" value="InterPro"/>
</dbReference>
<dbReference type="OMA" id="CHKAMAN"/>
<organism evidence="5 6">
    <name type="scientific">Chaetomium globosum (strain ATCC 6205 / CBS 148.51 / DSM 1962 / NBRC 6347 / NRRL 1970)</name>
    <name type="common">Soil fungus</name>
    <dbReference type="NCBI Taxonomy" id="306901"/>
    <lineage>
        <taxon>Eukaryota</taxon>
        <taxon>Fungi</taxon>
        <taxon>Dikarya</taxon>
        <taxon>Ascomycota</taxon>
        <taxon>Pezizomycotina</taxon>
        <taxon>Sordariomycetes</taxon>
        <taxon>Sordariomycetidae</taxon>
        <taxon>Sordariales</taxon>
        <taxon>Chaetomiaceae</taxon>
        <taxon>Chaetomium</taxon>
    </lineage>
</organism>
<dbReference type="InterPro" id="IPR001138">
    <property type="entry name" value="Zn2Cys6_DnaBD"/>
</dbReference>
<sequence>MAGEKPVPRATRVSIACIPCRSRHTKCDATRPYCRRCSSEGKKCYYEKSRRGGLDRATLAARRNQRNRDAESSSSSGLMGSLESHDVSLEGDPAHAGRPWQPPASDNGSTGFDSRSIAALIDPLFGIPDSIHSIHPSGWTENDPLIGLYYEHFHRFHPCVLPQRYLRRYLQDPSRRACLEPLVSVLRFIGSLYGLSAESSKLEEQARKCNNSLQCPAGRLDRAFLVQSRLLLSIALYWSTDMEESRWALDHAIRDGFDLGMHRRPFAAENSAGDPVLEESWRRTWWQVVIVDAYFAAIERKPIFVAQDEEPTLDMPCEEEVRYPCPRLWKSSTIRSPGRGQRKTCPGEAVEAVGVMIEGWFLLLPESKRQVMGKDGIIDELMFQAHMGANACVLAVHRPYSNLLYNPMEIISSCATGSPKPLPIGNLVNVHTTRCLKSVEAQLRLMALPARPFCHTPFVICMMTAGTIPLLSACKFLFTEKRLGIARHQIRMSIGCLKAMAGIWPQAAVHVRQLQTIAQEVLGLPSREAAVAPDAGASGNSSNGTPSGSSTAVEPFETQLDGPFPLDSLDDGFQVGWDNLQHDLACYDFSAIG</sequence>
<evidence type="ECO:0000256" key="3">
    <source>
        <dbReference type="SAM" id="MobiDB-lite"/>
    </source>
</evidence>
<proteinExistence type="predicted"/>
<dbReference type="GO" id="GO:0008270">
    <property type="term" value="F:zinc ion binding"/>
    <property type="evidence" value="ECO:0007669"/>
    <property type="project" value="InterPro"/>
</dbReference>
<gene>
    <name evidence="5" type="ORF">CHGG_10833</name>
</gene>
<dbReference type="GO" id="GO:0006351">
    <property type="term" value="P:DNA-templated transcription"/>
    <property type="evidence" value="ECO:0007669"/>
    <property type="project" value="InterPro"/>
</dbReference>
<dbReference type="Pfam" id="PF04082">
    <property type="entry name" value="Fungal_trans"/>
    <property type="match status" value="1"/>
</dbReference>
<dbReference type="PANTHER" id="PTHR47431">
    <property type="entry name" value="ZN(II)2CYS6 TRANSCRIPTION FACTOR (EUROFUNG)-RELATED"/>
    <property type="match status" value="1"/>
</dbReference>
<feature type="region of interest" description="Disordered" evidence="3">
    <location>
        <begin position="533"/>
        <end position="556"/>
    </location>
</feature>
<dbReference type="InterPro" id="IPR036864">
    <property type="entry name" value="Zn2-C6_fun-type_DNA-bd_sf"/>
</dbReference>
<keyword evidence="1" id="KW-0479">Metal-binding</keyword>
<protein>
    <recommendedName>
        <fullName evidence="4">Zn(2)-C6 fungal-type domain-containing protein</fullName>
    </recommendedName>
</protein>
<dbReference type="PANTHER" id="PTHR47431:SF4">
    <property type="entry name" value="ZN(II)2CYS6 TRANSCRIPTION FACTOR (EUROFUNG)"/>
    <property type="match status" value="1"/>
</dbReference>
<dbReference type="PROSITE" id="PS00463">
    <property type="entry name" value="ZN2_CY6_FUNGAL_1"/>
    <property type="match status" value="1"/>
</dbReference>
<evidence type="ECO:0000313" key="6">
    <source>
        <dbReference type="Proteomes" id="UP000001056"/>
    </source>
</evidence>
<dbReference type="CDD" id="cd00067">
    <property type="entry name" value="GAL4"/>
    <property type="match status" value="1"/>
</dbReference>
<dbReference type="PROSITE" id="PS50048">
    <property type="entry name" value="ZN2_CY6_FUNGAL_2"/>
    <property type="match status" value="1"/>
</dbReference>
<dbReference type="Gene3D" id="4.10.240.10">
    <property type="entry name" value="Zn(2)-C6 fungal-type DNA-binding domain"/>
    <property type="match status" value="1"/>
</dbReference>
<dbReference type="InParanoid" id="Q2GMH1"/>
<evidence type="ECO:0000256" key="1">
    <source>
        <dbReference type="ARBA" id="ARBA00022723"/>
    </source>
</evidence>
<feature type="compositionally biased region" description="Low complexity" evidence="3">
    <location>
        <begin position="533"/>
        <end position="552"/>
    </location>
</feature>
<feature type="compositionally biased region" description="Low complexity" evidence="3">
    <location>
        <begin position="72"/>
        <end position="82"/>
    </location>
</feature>
<feature type="compositionally biased region" description="Basic and acidic residues" evidence="3">
    <location>
        <begin position="83"/>
        <end position="95"/>
    </location>
</feature>
<accession>Q2GMH1</accession>